<keyword evidence="3" id="KW-1185">Reference proteome</keyword>
<evidence type="ECO:0000313" key="3">
    <source>
        <dbReference type="Proteomes" id="UP000593577"/>
    </source>
</evidence>
<name>A0A7J8YNM5_GOSAI</name>
<dbReference type="InterPro" id="IPR002156">
    <property type="entry name" value="RNaseH_domain"/>
</dbReference>
<accession>A0A7J8YNM5</accession>
<protein>
    <recommendedName>
        <fullName evidence="1">RNase H type-1 domain-containing protein</fullName>
    </recommendedName>
</protein>
<reference evidence="2 3" key="1">
    <citation type="journal article" date="2019" name="Genome Biol. Evol.">
        <title>Insights into the evolution of the New World diploid cottons (Gossypium, subgenus Houzingenia) based on genome sequencing.</title>
        <authorList>
            <person name="Grover C.E."/>
            <person name="Arick M.A. 2nd"/>
            <person name="Thrash A."/>
            <person name="Conover J.L."/>
            <person name="Sanders W.S."/>
            <person name="Peterson D.G."/>
            <person name="Frelichowski J.E."/>
            <person name="Scheffler J.A."/>
            <person name="Scheffler B.E."/>
            <person name="Wendel J.F."/>
        </authorList>
    </citation>
    <scope>NUCLEOTIDE SEQUENCE [LARGE SCALE GENOMIC DNA]</scope>
    <source>
        <strain evidence="2">185</strain>
        <tissue evidence="2">Leaf</tissue>
    </source>
</reference>
<comment type="caution">
    <text evidence="2">The sequence shown here is derived from an EMBL/GenBank/DDBJ whole genome shotgun (WGS) entry which is preliminary data.</text>
</comment>
<feature type="domain" description="RNase H type-1" evidence="1">
    <location>
        <begin position="93"/>
        <end position="213"/>
    </location>
</feature>
<dbReference type="Gene3D" id="3.30.420.10">
    <property type="entry name" value="Ribonuclease H-like superfamily/Ribonuclease H"/>
    <property type="match status" value="1"/>
</dbReference>
<dbReference type="InterPro" id="IPR044730">
    <property type="entry name" value="RNase_H-like_dom_plant"/>
</dbReference>
<dbReference type="GO" id="GO:0004523">
    <property type="term" value="F:RNA-DNA hybrid ribonuclease activity"/>
    <property type="evidence" value="ECO:0007669"/>
    <property type="project" value="InterPro"/>
</dbReference>
<dbReference type="InterPro" id="IPR036397">
    <property type="entry name" value="RNaseH_sf"/>
</dbReference>
<gene>
    <name evidence="2" type="ORF">Goari_001842</name>
</gene>
<organism evidence="2 3">
    <name type="scientific">Gossypium aridum</name>
    <name type="common">American cotton</name>
    <name type="synonym">Erioxylum aridum</name>
    <dbReference type="NCBI Taxonomy" id="34290"/>
    <lineage>
        <taxon>Eukaryota</taxon>
        <taxon>Viridiplantae</taxon>
        <taxon>Streptophyta</taxon>
        <taxon>Embryophyta</taxon>
        <taxon>Tracheophyta</taxon>
        <taxon>Spermatophyta</taxon>
        <taxon>Magnoliopsida</taxon>
        <taxon>eudicotyledons</taxon>
        <taxon>Gunneridae</taxon>
        <taxon>Pentapetalae</taxon>
        <taxon>rosids</taxon>
        <taxon>malvids</taxon>
        <taxon>Malvales</taxon>
        <taxon>Malvaceae</taxon>
        <taxon>Malvoideae</taxon>
        <taxon>Gossypium</taxon>
    </lineage>
</organism>
<dbReference type="Proteomes" id="UP000593577">
    <property type="component" value="Unassembled WGS sequence"/>
</dbReference>
<dbReference type="GO" id="GO:0003676">
    <property type="term" value="F:nucleic acid binding"/>
    <property type="evidence" value="ECO:0007669"/>
    <property type="project" value="InterPro"/>
</dbReference>
<sequence length="226" mass="25048">MLAIDRFLQRNFLLKEGGSFNTFRLNVHSESEEVYGCYRFRQLAGQCGQQEMKLSSKERRALGGFFRTSAALIQLNQILFVDMAPSLQGYLNFNVCGIENEEVAGCGGVLRDMEGVGRALFSGPIAANDADSVEVGAVFIALDLLLSMGWKINSSLIVEIGSKMVYNWCLNKDMRPWSLQITFSDIERKIEQVGSVVFLMADQKGNEMASTLAIVGINRGDMFKAC</sequence>
<dbReference type="InterPro" id="IPR053151">
    <property type="entry name" value="RNase_H-like"/>
</dbReference>
<dbReference type="EMBL" id="JABFAA010206750">
    <property type="protein sequence ID" value="MBA0701191.1"/>
    <property type="molecule type" value="Genomic_DNA"/>
</dbReference>
<dbReference type="AlphaFoldDB" id="A0A7J8YNM5"/>
<dbReference type="PANTHER" id="PTHR47723:SF22">
    <property type="entry name" value="RNASE H TYPE-1 DOMAIN-CONTAINING PROTEIN"/>
    <property type="match status" value="1"/>
</dbReference>
<evidence type="ECO:0000313" key="2">
    <source>
        <dbReference type="EMBL" id="MBA0701191.1"/>
    </source>
</evidence>
<dbReference type="PANTHER" id="PTHR47723">
    <property type="entry name" value="OS05G0353850 PROTEIN"/>
    <property type="match status" value="1"/>
</dbReference>
<proteinExistence type="predicted"/>
<evidence type="ECO:0000259" key="1">
    <source>
        <dbReference type="Pfam" id="PF13456"/>
    </source>
</evidence>
<dbReference type="CDD" id="cd06222">
    <property type="entry name" value="RNase_H_like"/>
    <property type="match status" value="1"/>
</dbReference>
<dbReference type="Pfam" id="PF13456">
    <property type="entry name" value="RVT_3"/>
    <property type="match status" value="1"/>
</dbReference>